<reference evidence="1 2" key="1">
    <citation type="submission" date="2023-07" db="EMBL/GenBank/DDBJ databases">
        <title>Sequencing the genomes of 1000 actinobacteria strains.</title>
        <authorList>
            <person name="Klenk H.-P."/>
        </authorList>
    </citation>
    <scope>NUCLEOTIDE SEQUENCE [LARGE SCALE GENOMIC DNA]</scope>
    <source>
        <strain evidence="1 2">DSM 44711</strain>
    </source>
</reference>
<protein>
    <submittedName>
        <fullName evidence="1">Uncharacterized protein</fullName>
    </submittedName>
</protein>
<accession>A0AAE3ZY96</accession>
<proteinExistence type="predicted"/>
<sequence length="43" mass="4827">MMRMSPDTMWQALQSPVAMVERPGSSFRGHGVFRGSQRWCGLG</sequence>
<name>A0AAE3ZY96_9ACTN</name>
<dbReference type="EMBL" id="JAVDYC010000001">
    <property type="protein sequence ID" value="MDR7327137.1"/>
    <property type="molecule type" value="Genomic_DNA"/>
</dbReference>
<dbReference type="AlphaFoldDB" id="A0AAE3ZY96"/>
<dbReference type="Proteomes" id="UP001183629">
    <property type="component" value="Unassembled WGS sequence"/>
</dbReference>
<organism evidence="1 2">
    <name type="scientific">Catenuloplanes niger</name>
    <dbReference type="NCBI Taxonomy" id="587534"/>
    <lineage>
        <taxon>Bacteria</taxon>
        <taxon>Bacillati</taxon>
        <taxon>Actinomycetota</taxon>
        <taxon>Actinomycetes</taxon>
        <taxon>Micromonosporales</taxon>
        <taxon>Micromonosporaceae</taxon>
        <taxon>Catenuloplanes</taxon>
    </lineage>
</organism>
<evidence type="ECO:0000313" key="1">
    <source>
        <dbReference type="EMBL" id="MDR7327137.1"/>
    </source>
</evidence>
<evidence type="ECO:0000313" key="2">
    <source>
        <dbReference type="Proteomes" id="UP001183629"/>
    </source>
</evidence>
<gene>
    <name evidence="1" type="ORF">J2S44_007387</name>
</gene>
<comment type="caution">
    <text evidence="1">The sequence shown here is derived from an EMBL/GenBank/DDBJ whole genome shotgun (WGS) entry which is preliminary data.</text>
</comment>
<keyword evidence="2" id="KW-1185">Reference proteome</keyword>